<accession>A0A1P8URE6</accession>
<dbReference type="InterPro" id="IPR037185">
    <property type="entry name" value="EmrE-like"/>
</dbReference>
<keyword evidence="4" id="KW-1185">Reference proteome</keyword>
<feature type="transmembrane region" description="Helical" evidence="1">
    <location>
        <begin position="87"/>
        <end position="106"/>
    </location>
</feature>
<dbReference type="Gene3D" id="1.10.3730.20">
    <property type="match status" value="1"/>
</dbReference>
<reference evidence="3 4" key="1">
    <citation type="submission" date="2016-04" db="EMBL/GenBank/DDBJ databases">
        <title>Deep-sea bacteria in the southern Pacific.</title>
        <authorList>
            <person name="Tang K."/>
        </authorList>
    </citation>
    <scope>NUCLEOTIDE SEQUENCE [LARGE SCALE GENOMIC DNA]</scope>
    <source>
        <strain evidence="3 4">JLT2014</strain>
    </source>
</reference>
<proteinExistence type="predicted"/>
<feature type="domain" description="EamA" evidence="2">
    <location>
        <begin position="139"/>
        <end position="264"/>
    </location>
</feature>
<gene>
    <name evidence="3" type="ORF">Ga0080574_TMP1592</name>
</gene>
<keyword evidence="1" id="KW-0812">Transmembrane</keyword>
<keyword evidence="1" id="KW-1133">Transmembrane helix</keyword>
<keyword evidence="1" id="KW-0472">Membrane</keyword>
<name>A0A1P8URE6_9RHOB</name>
<dbReference type="InterPro" id="IPR000620">
    <property type="entry name" value="EamA_dom"/>
</dbReference>
<evidence type="ECO:0000313" key="4">
    <source>
        <dbReference type="Proteomes" id="UP000187059"/>
    </source>
</evidence>
<feature type="transmembrane region" description="Helical" evidence="1">
    <location>
        <begin position="139"/>
        <end position="156"/>
    </location>
</feature>
<feature type="transmembrane region" description="Helical" evidence="1">
    <location>
        <begin position="226"/>
        <end position="246"/>
    </location>
</feature>
<sequence>MLITIGFVCFGATDALAKLLTSDLPSLEVAWFRQIGLFTGVMVMLGMRGPRLLKTNHRTIQILRGVLAATSATLFILALRYVPLADATAVTFIAPFIVTAIGGLLLREPVGMRRWIAVLVGFVGMLIVIRPGMGVLHPAIFITIGAATAFATRQVLSRMLSGDDSIATTVAYTSITSTALLTIPLLFLWETPSALWVWLVALAMTACAGLGEIFIIRALDIAQAVVVAPLQYSMILWSTLYGFLLFSDLPDGWTLLGCTIIVASGLYTLNRERLVAKRQKDRARAEAANAAEAAARTEEI</sequence>
<evidence type="ECO:0000259" key="2">
    <source>
        <dbReference type="Pfam" id="PF00892"/>
    </source>
</evidence>
<feature type="transmembrane region" description="Helical" evidence="1">
    <location>
        <begin position="115"/>
        <end position="133"/>
    </location>
</feature>
<feature type="domain" description="EamA" evidence="2">
    <location>
        <begin position="2"/>
        <end position="129"/>
    </location>
</feature>
<dbReference type="Pfam" id="PF00892">
    <property type="entry name" value="EamA"/>
    <property type="match status" value="2"/>
</dbReference>
<dbReference type="PANTHER" id="PTHR22911">
    <property type="entry name" value="ACYL-MALONYL CONDENSING ENZYME-RELATED"/>
    <property type="match status" value="1"/>
</dbReference>
<feature type="transmembrane region" description="Helical" evidence="1">
    <location>
        <begin position="168"/>
        <end position="189"/>
    </location>
</feature>
<feature type="transmembrane region" description="Helical" evidence="1">
    <location>
        <begin position="195"/>
        <end position="219"/>
    </location>
</feature>
<dbReference type="SUPFAM" id="SSF103481">
    <property type="entry name" value="Multidrug resistance efflux transporter EmrE"/>
    <property type="match status" value="2"/>
</dbReference>
<dbReference type="GO" id="GO:0016020">
    <property type="term" value="C:membrane"/>
    <property type="evidence" value="ECO:0007669"/>
    <property type="project" value="InterPro"/>
</dbReference>
<evidence type="ECO:0000313" key="3">
    <source>
        <dbReference type="EMBL" id="APZ51926.1"/>
    </source>
</evidence>
<feature type="transmembrane region" description="Helical" evidence="1">
    <location>
        <begin position="62"/>
        <end position="81"/>
    </location>
</feature>
<feature type="transmembrane region" description="Helical" evidence="1">
    <location>
        <begin position="31"/>
        <end position="50"/>
    </location>
</feature>
<dbReference type="KEGG" id="paby:Ga0080574_TMP1592"/>
<dbReference type="AlphaFoldDB" id="A0A1P8URE6"/>
<dbReference type="Proteomes" id="UP000187059">
    <property type="component" value="Chromosome"/>
</dbReference>
<organism evidence="3 4">
    <name type="scientific">Salipiger abyssi</name>
    <dbReference type="NCBI Taxonomy" id="1250539"/>
    <lineage>
        <taxon>Bacteria</taxon>
        <taxon>Pseudomonadati</taxon>
        <taxon>Pseudomonadota</taxon>
        <taxon>Alphaproteobacteria</taxon>
        <taxon>Rhodobacterales</taxon>
        <taxon>Roseobacteraceae</taxon>
        <taxon>Salipiger</taxon>
    </lineage>
</organism>
<feature type="transmembrane region" description="Helical" evidence="1">
    <location>
        <begin position="252"/>
        <end position="270"/>
    </location>
</feature>
<dbReference type="RefSeq" id="WP_335743520.1">
    <property type="nucleotide sequence ID" value="NZ_CP015093.1"/>
</dbReference>
<dbReference type="PANTHER" id="PTHR22911:SF103">
    <property type="entry name" value="BLR2811 PROTEIN"/>
    <property type="match status" value="1"/>
</dbReference>
<protein>
    <submittedName>
        <fullName evidence="3">S-adenosylmethionine uptake transporter</fullName>
    </submittedName>
</protein>
<dbReference type="EMBL" id="CP015093">
    <property type="protein sequence ID" value="APZ51926.1"/>
    <property type="molecule type" value="Genomic_DNA"/>
</dbReference>
<evidence type="ECO:0000256" key="1">
    <source>
        <dbReference type="SAM" id="Phobius"/>
    </source>
</evidence>